<keyword evidence="3" id="KW-1185">Reference proteome</keyword>
<name>A0AAW0BIV0_9AGAR</name>
<evidence type="ECO:0000313" key="2">
    <source>
        <dbReference type="EMBL" id="KAK7025807.1"/>
    </source>
</evidence>
<dbReference type="AlphaFoldDB" id="A0AAW0BIV0"/>
<sequence length="79" mass="9071">MGSGATTQRIRYCSRISLIWLLSVSHTLVTDLLTSPLQPHRSSCERVFERCLASRIMAYTWRYRHVTTVPWPSASTCRA</sequence>
<gene>
    <name evidence="2" type="ORF">R3P38DRAFT_2950315</name>
</gene>
<organism evidence="2 3">
    <name type="scientific">Favolaschia claudopus</name>
    <dbReference type="NCBI Taxonomy" id="2862362"/>
    <lineage>
        <taxon>Eukaryota</taxon>
        <taxon>Fungi</taxon>
        <taxon>Dikarya</taxon>
        <taxon>Basidiomycota</taxon>
        <taxon>Agaricomycotina</taxon>
        <taxon>Agaricomycetes</taxon>
        <taxon>Agaricomycetidae</taxon>
        <taxon>Agaricales</taxon>
        <taxon>Marasmiineae</taxon>
        <taxon>Mycenaceae</taxon>
        <taxon>Favolaschia</taxon>
    </lineage>
</organism>
<evidence type="ECO:0000313" key="3">
    <source>
        <dbReference type="Proteomes" id="UP001362999"/>
    </source>
</evidence>
<evidence type="ECO:0008006" key="4">
    <source>
        <dbReference type="Google" id="ProtNLM"/>
    </source>
</evidence>
<feature type="chain" id="PRO_5043743331" description="Secreted protein" evidence="1">
    <location>
        <begin position="30"/>
        <end position="79"/>
    </location>
</feature>
<reference evidence="2 3" key="1">
    <citation type="journal article" date="2024" name="J Genomics">
        <title>Draft genome sequencing and assembly of Favolaschia claudopus CIRM-BRFM 2984 isolated from oak limbs.</title>
        <authorList>
            <person name="Navarro D."/>
            <person name="Drula E."/>
            <person name="Chaduli D."/>
            <person name="Cazenave R."/>
            <person name="Ahrendt S."/>
            <person name="Wang J."/>
            <person name="Lipzen A."/>
            <person name="Daum C."/>
            <person name="Barry K."/>
            <person name="Grigoriev I.V."/>
            <person name="Favel A."/>
            <person name="Rosso M.N."/>
            <person name="Martin F."/>
        </authorList>
    </citation>
    <scope>NUCLEOTIDE SEQUENCE [LARGE SCALE GENOMIC DNA]</scope>
    <source>
        <strain evidence="2 3">CIRM-BRFM 2984</strain>
    </source>
</reference>
<evidence type="ECO:0000256" key="1">
    <source>
        <dbReference type="SAM" id="SignalP"/>
    </source>
</evidence>
<accession>A0AAW0BIV0</accession>
<proteinExistence type="predicted"/>
<protein>
    <recommendedName>
        <fullName evidence="4">Secreted protein</fullName>
    </recommendedName>
</protein>
<dbReference type="EMBL" id="JAWWNJ010000033">
    <property type="protein sequence ID" value="KAK7025807.1"/>
    <property type="molecule type" value="Genomic_DNA"/>
</dbReference>
<comment type="caution">
    <text evidence="2">The sequence shown here is derived from an EMBL/GenBank/DDBJ whole genome shotgun (WGS) entry which is preliminary data.</text>
</comment>
<keyword evidence="1" id="KW-0732">Signal</keyword>
<dbReference type="Proteomes" id="UP001362999">
    <property type="component" value="Unassembled WGS sequence"/>
</dbReference>
<feature type="signal peptide" evidence="1">
    <location>
        <begin position="1"/>
        <end position="29"/>
    </location>
</feature>